<reference evidence="1" key="1">
    <citation type="journal article" date="2023" name="GigaByte">
        <title>Genome assembly of the bearded iris, Iris pallida Lam.</title>
        <authorList>
            <person name="Bruccoleri R.E."/>
            <person name="Oakeley E.J."/>
            <person name="Faust A.M.E."/>
            <person name="Altorfer M."/>
            <person name="Dessus-Babus S."/>
            <person name="Burckhardt D."/>
            <person name="Oertli M."/>
            <person name="Naumann U."/>
            <person name="Petersen F."/>
            <person name="Wong J."/>
        </authorList>
    </citation>
    <scope>NUCLEOTIDE SEQUENCE</scope>
    <source>
        <strain evidence="1">GSM-AAB239-AS_SAM_17_03QT</strain>
    </source>
</reference>
<keyword evidence="2" id="KW-1185">Reference proteome</keyword>
<dbReference type="Proteomes" id="UP001140949">
    <property type="component" value="Unassembled WGS sequence"/>
</dbReference>
<reference evidence="1" key="2">
    <citation type="submission" date="2023-04" db="EMBL/GenBank/DDBJ databases">
        <authorList>
            <person name="Bruccoleri R.E."/>
            <person name="Oakeley E.J."/>
            <person name="Faust A.-M."/>
            <person name="Dessus-Babus S."/>
            <person name="Altorfer M."/>
            <person name="Burckhardt D."/>
            <person name="Oertli M."/>
            <person name="Naumann U."/>
            <person name="Petersen F."/>
            <person name="Wong J."/>
        </authorList>
    </citation>
    <scope>NUCLEOTIDE SEQUENCE</scope>
    <source>
        <strain evidence="1">GSM-AAB239-AS_SAM_17_03QT</strain>
        <tissue evidence="1">Leaf</tissue>
    </source>
</reference>
<accession>A0AAX6HAG5</accession>
<protein>
    <submittedName>
        <fullName evidence="1">Molybdenum cofactor sulfurase isoform X1</fullName>
    </submittedName>
</protein>
<name>A0AAX6HAG5_IRIPA</name>
<evidence type="ECO:0000313" key="1">
    <source>
        <dbReference type="EMBL" id="KAJ6838006.1"/>
    </source>
</evidence>
<proteinExistence type="predicted"/>
<evidence type="ECO:0000313" key="2">
    <source>
        <dbReference type="Proteomes" id="UP001140949"/>
    </source>
</evidence>
<gene>
    <name evidence="1" type="ORF">M6B38_322195</name>
</gene>
<comment type="caution">
    <text evidence="1">The sequence shown here is derived from an EMBL/GenBank/DDBJ whole genome shotgun (WGS) entry which is preliminary data.</text>
</comment>
<organism evidence="1 2">
    <name type="scientific">Iris pallida</name>
    <name type="common">Sweet iris</name>
    <dbReference type="NCBI Taxonomy" id="29817"/>
    <lineage>
        <taxon>Eukaryota</taxon>
        <taxon>Viridiplantae</taxon>
        <taxon>Streptophyta</taxon>
        <taxon>Embryophyta</taxon>
        <taxon>Tracheophyta</taxon>
        <taxon>Spermatophyta</taxon>
        <taxon>Magnoliopsida</taxon>
        <taxon>Liliopsida</taxon>
        <taxon>Asparagales</taxon>
        <taxon>Iridaceae</taxon>
        <taxon>Iridoideae</taxon>
        <taxon>Irideae</taxon>
        <taxon>Iris</taxon>
    </lineage>
</organism>
<dbReference type="AlphaFoldDB" id="A0AAX6HAG5"/>
<sequence length="54" mass="6263">MCYIHTSVDLGMGTLFLESPHSTTTLQICLQKNLSCRKKWRFLVKVVHFLLHTS</sequence>
<dbReference type="EMBL" id="JANAVB010010999">
    <property type="protein sequence ID" value="KAJ6838006.1"/>
    <property type="molecule type" value="Genomic_DNA"/>
</dbReference>